<accession>A0A554X5V6</accession>
<comment type="caution">
    <text evidence="1">The sequence shown here is derived from an EMBL/GenBank/DDBJ whole genome shotgun (WGS) entry which is preliminary data.</text>
</comment>
<gene>
    <name evidence="1" type="ORF">Ttaiw_01595</name>
</gene>
<dbReference type="STRING" id="307486.GCA_000807215_02422"/>
<organism evidence="1 2">
    <name type="scientific">Tepidimonas taiwanensis</name>
    <dbReference type="NCBI Taxonomy" id="307486"/>
    <lineage>
        <taxon>Bacteria</taxon>
        <taxon>Pseudomonadati</taxon>
        <taxon>Pseudomonadota</taxon>
        <taxon>Betaproteobacteria</taxon>
        <taxon>Burkholderiales</taxon>
        <taxon>Tepidimonas</taxon>
    </lineage>
</organism>
<dbReference type="EMBL" id="VJOM01000016">
    <property type="protein sequence ID" value="TSE31218.1"/>
    <property type="molecule type" value="Genomic_DNA"/>
</dbReference>
<evidence type="ECO:0000313" key="1">
    <source>
        <dbReference type="EMBL" id="TSE31218.1"/>
    </source>
</evidence>
<reference evidence="1 2" key="1">
    <citation type="submission" date="2019-07" db="EMBL/GenBank/DDBJ databases">
        <title>Tepidimonas taiwanensis I1-1 draft genome.</title>
        <authorList>
            <person name="Da Costa M.S."/>
            <person name="Froufe H.J.C."/>
            <person name="Egas C."/>
            <person name="Albuquerque L."/>
        </authorList>
    </citation>
    <scope>NUCLEOTIDE SEQUENCE [LARGE SCALE GENOMIC DNA]</scope>
    <source>
        <strain evidence="1 2">I1-1</strain>
    </source>
</reference>
<dbReference type="AlphaFoldDB" id="A0A554X5V6"/>
<dbReference type="Proteomes" id="UP000317763">
    <property type="component" value="Unassembled WGS sequence"/>
</dbReference>
<protein>
    <submittedName>
        <fullName evidence="1">Uncharacterized protein</fullName>
    </submittedName>
</protein>
<dbReference type="RefSeq" id="WP_043704011.1">
    <property type="nucleotide sequence ID" value="NZ_CP083911.1"/>
</dbReference>
<keyword evidence="2" id="KW-1185">Reference proteome</keyword>
<dbReference type="OrthoDB" id="9154592at2"/>
<proteinExistence type="predicted"/>
<evidence type="ECO:0000313" key="2">
    <source>
        <dbReference type="Proteomes" id="UP000317763"/>
    </source>
</evidence>
<name>A0A554X5V6_9BURK</name>
<sequence>MSPTDSRPPTRERRRDDTLRQIFEDAYRLCVPYLDPRNGIRGVPMVHQAIVMLREHYPQLDMLQVYVLVQALQRAHTARQRATASVSH</sequence>